<proteinExistence type="predicted"/>
<dbReference type="EMBL" id="FN596744">
    <property type="protein sequence ID" value="CBI39217.3"/>
    <property type="molecule type" value="Genomic_DNA"/>
</dbReference>
<dbReference type="Proteomes" id="UP000009183">
    <property type="component" value="Chromosome 18"/>
</dbReference>
<organism evidence="1 2">
    <name type="scientific">Vitis vinifera</name>
    <name type="common">Grape</name>
    <dbReference type="NCBI Taxonomy" id="29760"/>
    <lineage>
        <taxon>Eukaryota</taxon>
        <taxon>Viridiplantae</taxon>
        <taxon>Streptophyta</taxon>
        <taxon>Embryophyta</taxon>
        <taxon>Tracheophyta</taxon>
        <taxon>Spermatophyta</taxon>
        <taxon>Magnoliopsida</taxon>
        <taxon>eudicotyledons</taxon>
        <taxon>Gunneridae</taxon>
        <taxon>Pentapetalae</taxon>
        <taxon>rosids</taxon>
        <taxon>Vitales</taxon>
        <taxon>Vitaceae</taxon>
        <taxon>Viteae</taxon>
        <taxon>Vitis</taxon>
    </lineage>
</organism>
<keyword evidence="2" id="KW-1185">Reference proteome</keyword>
<gene>
    <name evidence="1" type="ordered locus">VIT_18s0041g02230</name>
</gene>
<sequence>MRVGSYSGGMKCYLNVATTLIGDPKFVILD</sequence>
<reference evidence="2" key="1">
    <citation type="journal article" date="2007" name="Nature">
        <title>The grapevine genome sequence suggests ancestral hexaploidization in major angiosperm phyla.</title>
        <authorList>
            <consortium name="The French-Italian Public Consortium for Grapevine Genome Characterization."/>
            <person name="Jaillon O."/>
            <person name="Aury J.-M."/>
            <person name="Noel B."/>
            <person name="Policriti A."/>
            <person name="Clepet C."/>
            <person name="Casagrande A."/>
            <person name="Choisne N."/>
            <person name="Aubourg S."/>
            <person name="Vitulo N."/>
            <person name="Jubin C."/>
            <person name="Vezzi A."/>
            <person name="Legeai F."/>
            <person name="Hugueney P."/>
            <person name="Dasilva C."/>
            <person name="Horner D."/>
            <person name="Mica E."/>
            <person name="Jublot D."/>
            <person name="Poulain J."/>
            <person name="Bruyere C."/>
            <person name="Billault A."/>
            <person name="Segurens B."/>
            <person name="Gouyvenoux M."/>
            <person name="Ugarte E."/>
            <person name="Cattonaro F."/>
            <person name="Anthouard V."/>
            <person name="Vico V."/>
            <person name="Del Fabbro C."/>
            <person name="Alaux M."/>
            <person name="Di Gaspero G."/>
            <person name="Dumas V."/>
            <person name="Felice N."/>
            <person name="Paillard S."/>
            <person name="Juman I."/>
            <person name="Moroldo M."/>
            <person name="Scalabrin S."/>
            <person name="Canaguier A."/>
            <person name="Le Clainche I."/>
            <person name="Malacrida G."/>
            <person name="Durand E."/>
            <person name="Pesole G."/>
            <person name="Laucou V."/>
            <person name="Chatelet P."/>
            <person name="Merdinoglu D."/>
            <person name="Delledonne M."/>
            <person name="Pezzotti M."/>
            <person name="Lecharny A."/>
            <person name="Scarpelli C."/>
            <person name="Artiguenave F."/>
            <person name="Pe M.E."/>
            <person name="Valle G."/>
            <person name="Morgante M."/>
            <person name="Caboche M."/>
            <person name="Adam-Blondon A.-F."/>
            <person name="Weissenbach J."/>
            <person name="Quetier F."/>
            <person name="Wincker P."/>
        </authorList>
    </citation>
    <scope>NUCLEOTIDE SEQUENCE [LARGE SCALE GENOMIC DNA]</scope>
    <source>
        <strain evidence="2">cv. Pinot noir / PN40024</strain>
    </source>
</reference>
<dbReference type="HOGENOM" id="CLU_3407144_0_0_1"/>
<name>D7U903_VITVI</name>
<dbReference type="AlphaFoldDB" id="D7U903"/>
<protein>
    <submittedName>
        <fullName evidence="1">Uncharacterized protein</fullName>
    </submittedName>
</protein>
<evidence type="ECO:0000313" key="1">
    <source>
        <dbReference type="EMBL" id="CBI39217.3"/>
    </source>
</evidence>
<accession>D7U903</accession>
<dbReference type="PaxDb" id="29760-VIT_18s0041g02230.t01"/>
<dbReference type="InParanoid" id="D7U903"/>
<evidence type="ECO:0000313" key="2">
    <source>
        <dbReference type="Proteomes" id="UP000009183"/>
    </source>
</evidence>